<protein>
    <submittedName>
        <fullName evidence="1">Uncharacterized protein</fullName>
    </submittedName>
</protein>
<reference evidence="1 2" key="1">
    <citation type="journal article" date="2021" name="Genome Biol. Evol.">
        <title>The evolution of interdependence in a four-way mealybug symbiosis.</title>
        <authorList>
            <person name="Garber A.I."/>
            <person name="Kupper M."/>
            <person name="Laetsch D.R."/>
            <person name="Weldon S.R."/>
            <person name="Ladinsky M.S."/>
            <person name="Bjorkman P.J."/>
            <person name="McCutcheon J.P."/>
        </authorList>
    </citation>
    <scope>NUCLEOTIDE SEQUENCE [LARGE SCALE GENOMIC DNA]</scope>
    <source>
        <strain evidence="1">SOD</strain>
    </source>
</reference>
<dbReference type="EMBL" id="JAFJYC010000002">
    <property type="protein sequence ID" value="MBT9433275.1"/>
    <property type="molecule type" value="Genomic_DNA"/>
</dbReference>
<comment type="caution">
    <text evidence="1">The sequence shown here is derived from an EMBL/GenBank/DDBJ whole genome shotgun (WGS) entry which is preliminary data.</text>
</comment>
<keyword evidence="2" id="KW-1185">Reference proteome</keyword>
<organism evidence="1 2">
    <name type="scientific">Candidatus Sodalis endolongispinus</name>
    <dbReference type="NCBI Taxonomy" id="2812662"/>
    <lineage>
        <taxon>Bacteria</taxon>
        <taxon>Pseudomonadati</taxon>
        <taxon>Pseudomonadota</taxon>
        <taxon>Gammaproteobacteria</taxon>
        <taxon>Enterobacterales</taxon>
        <taxon>Bruguierivoracaceae</taxon>
        <taxon>Sodalis</taxon>
    </lineage>
</organism>
<evidence type="ECO:0000313" key="2">
    <source>
        <dbReference type="Proteomes" id="UP000811282"/>
    </source>
</evidence>
<dbReference type="RefSeq" id="WP_215670973.1">
    <property type="nucleotide sequence ID" value="NZ_JAFJYC010000002.1"/>
</dbReference>
<dbReference type="Proteomes" id="UP000811282">
    <property type="component" value="Unassembled WGS sequence"/>
</dbReference>
<evidence type="ECO:0000313" key="1">
    <source>
        <dbReference type="EMBL" id="MBT9433275.1"/>
    </source>
</evidence>
<name>A0ABS5YFS9_9GAMM</name>
<accession>A0ABS5YFS9</accession>
<proteinExistence type="predicted"/>
<gene>
    <name evidence="1" type="ORF">JZM24_16230</name>
</gene>
<sequence>MEPVSRAGFVLRTATYALLDKSTWLNQLASRITCGSLNRDRLADGIAADMLRFGQATLQDTAMFKDYDADLVAFGRSALLAETHQQCKDGAANFVRHLLASRDYQPWLQTLAASLTELIPPEVADHPLERVLTALSSQENGEAVLRTGLRNALAGITGGRLLTAPLMAAFKRAVLDTSKYPPTFFGHHAAAWYLRRLLAPDDKCSPTQPVKAWLLASGGDLFRMLYRKKGLIYQRLGFLPAACDINTLFVRSLPGSLKVTADMTPQAVTRLVLKAYVCGQLPAMETSLSTLSTPVGQRFRLQRDSLLTFLRRLPDAEITATPAMPDEIAAVTATLAREVEPDEQRCLDRRHGFALPIKHPMMRGKWAIDPALDRAWEEGMALRVHPAEQDLRLWVPRGVQAWHSAWHYACGARSPSARDDALAQLSALVQDNALSLLALTRLLNPAGIVEAVGQRILSQFDGGQPDRIVYQGLWLQLAKPAVSFEVSPGDGVNVAATLCWQVVGFRPTPRCENTPGEPDGTATLSSTVHIHLRLNQHGVEQHSFTLGPARLVLRKTWRCAVPEPLPELSARPESITPPVNMIGEFD</sequence>